<dbReference type="PANTHER" id="PTHR24006">
    <property type="entry name" value="UBIQUITIN CARBOXYL-TERMINAL HYDROLASE"/>
    <property type="match status" value="1"/>
</dbReference>
<protein>
    <recommendedName>
        <fullName evidence="7">Ubiquitin carboxyl-terminal hydrolase</fullName>
        <ecNumber evidence="7">3.4.19.12</ecNumber>
    </recommendedName>
</protein>
<evidence type="ECO:0000313" key="11">
    <source>
        <dbReference type="Proteomes" id="UP001565368"/>
    </source>
</evidence>
<feature type="compositionally biased region" description="Basic and acidic residues" evidence="8">
    <location>
        <begin position="601"/>
        <end position="621"/>
    </location>
</feature>
<feature type="compositionally biased region" description="Acidic residues" evidence="8">
    <location>
        <begin position="661"/>
        <end position="671"/>
    </location>
</feature>
<feature type="compositionally biased region" description="Basic residues" evidence="8">
    <location>
        <begin position="409"/>
        <end position="419"/>
    </location>
</feature>
<keyword evidence="6 7" id="KW-0788">Thiol protease</keyword>
<dbReference type="PROSITE" id="PS50235">
    <property type="entry name" value="USP_3"/>
    <property type="match status" value="1"/>
</dbReference>
<dbReference type="SUPFAM" id="SSF54001">
    <property type="entry name" value="Cysteine proteinases"/>
    <property type="match status" value="1"/>
</dbReference>
<keyword evidence="5 7" id="KW-0378">Hydrolase</keyword>
<keyword evidence="3 7" id="KW-0645">Protease</keyword>
<feature type="compositionally biased region" description="Low complexity" evidence="8">
    <location>
        <begin position="551"/>
        <end position="563"/>
    </location>
</feature>
<feature type="compositionally biased region" description="Low complexity" evidence="8">
    <location>
        <begin position="366"/>
        <end position="378"/>
    </location>
</feature>
<dbReference type="Proteomes" id="UP001565368">
    <property type="component" value="Unassembled WGS sequence"/>
</dbReference>
<feature type="compositionally biased region" description="Polar residues" evidence="8">
    <location>
        <begin position="318"/>
        <end position="336"/>
    </location>
</feature>
<dbReference type="InterPro" id="IPR038765">
    <property type="entry name" value="Papain-like_cys_pep_sf"/>
</dbReference>
<evidence type="ECO:0000256" key="5">
    <source>
        <dbReference type="ARBA" id="ARBA00022801"/>
    </source>
</evidence>
<proteinExistence type="inferred from homology"/>
<evidence type="ECO:0000256" key="6">
    <source>
        <dbReference type="ARBA" id="ARBA00022807"/>
    </source>
</evidence>
<feature type="region of interest" description="Disordered" evidence="8">
    <location>
        <begin position="1"/>
        <end position="34"/>
    </location>
</feature>
<feature type="domain" description="USP" evidence="9">
    <location>
        <begin position="36"/>
        <end position="904"/>
    </location>
</feature>
<dbReference type="Pfam" id="PF00443">
    <property type="entry name" value="UCH"/>
    <property type="match status" value="1"/>
</dbReference>
<evidence type="ECO:0000256" key="3">
    <source>
        <dbReference type="ARBA" id="ARBA00022670"/>
    </source>
</evidence>
<feature type="region of interest" description="Disordered" evidence="8">
    <location>
        <begin position="278"/>
        <end position="424"/>
    </location>
</feature>
<evidence type="ECO:0000313" key="10">
    <source>
        <dbReference type="EMBL" id="KAL1406772.1"/>
    </source>
</evidence>
<evidence type="ECO:0000259" key="9">
    <source>
        <dbReference type="PROSITE" id="PS50235"/>
    </source>
</evidence>
<feature type="compositionally biased region" description="Pro residues" evidence="8">
    <location>
        <begin position="178"/>
        <end position="189"/>
    </location>
</feature>
<keyword evidence="4 7" id="KW-0833">Ubl conjugation pathway</keyword>
<dbReference type="Gene3D" id="3.90.70.10">
    <property type="entry name" value="Cysteine proteinases"/>
    <property type="match status" value="2"/>
</dbReference>
<keyword evidence="11" id="KW-1185">Reference proteome</keyword>
<dbReference type="EMBL" id="JBBXJM010000005">
    <property type="protein sequence ID" value="KAL1406772.1"/>
    <property type="molecule type" value="Genomic_DNA"/>
</dbReference>
<feature type="compositionally biased region" description="Polar residues" evidence="8">
    <location>
        <begin position="1"/>
        <end position="10"/>
    </location>
</feature>
<organism evidence="10 11">
    <name type="scientific">Vanrija albida</name>
    <dbReference type="NCBI Taxonomy" id="181172"/>
    <lineage>
        <taxon>Eukaryota</taxon>
        <taxon>Fungi</taxon>
        <taxon>Dikarya</taxon>
        <taxon>Basidiomycota</taxon>
        <taxon>Agaricomycotina</taxon>
        <taxon>Tremellomycetes</taxon>
        <taxon>Trichosporonales</taxon>
        <taxon>Trichosporonaceae</taxon>
        <taxon>Vanrija</taxon>
    </lineage>
</organism>
<dbReference type="PROSITE" id="PS00972">
    <property type="entry name" value="USP_1"/>
    <property type="match status" value="1"/>
</dbReference>
<comment type="catalytic activity">
    <reaction evidence="1 7">
        <text>Thiol-dependent hydrolysis of ester, thioester, amide, peptide and isopeptide bonds formed by the C-terminal Gly of ubiquitin (a 76-residue protein attached to proteins as an intracellular targeting signal).</text>
        <dbReference type="EC" id="3.4.19.12"/>
    </reaction>
</comment>
<dbReference type="InterPro" id="IPR001394">
    <property type="entry name" value="Peptidase_C19_UCH"/>
</dbReference>
<comment type="caution">
    <text evidence="10">The sequence shown here is derived from an EMBL/GenBank/DDBJ whole genome shotgun (WGS) entry which is preliminary data.</text>
</comment>
<comment type="similarity">
    <text evidence="2 7">Belongs to the peptidase C19 family.</text>
</comment>
<feature type="region of interest" description="Disordered" evidence="8">
    <location>
        <begin position="551"/>
        <end position="702"/>
    </location>
</feature>
<name>A0ABR3PWP3_9TREE</name>
<evidence type="ECO:0000256" key="8">
    <source>
        <dbReference type="SAM" id="MobiDB-lite"/>
    </source>
</evidence>
<dbReference type="PROSITE" id="PS00973">
    <property type="entry name" value="USP_2"/>
    <property type="match status" value="1"/>
</dbReference>
<evidence type="ECO:0000256" key="4">
    <source>
        <dbReference type="ARBA" id="ARBA00022786"/>
    </source>
</evidence>
<dbReference type="PANTHER" id="PTHR24006:SF888">
    <property type="entry name" value="UBIQUITIN CARBOXYL-TERMINAL HYDROLASE 30"/>
    <property type="match status" value="1"/>
</dbReference>
<dbReference type="InterPro" id="IPR050164">
    <property type="entry name" value="Peptidase_C19"/>
</dbReference>
<dbReference type="InterPro" id="IPR028889">
    <property type="entry name" value="USP"/>
</dbReference>
<feature type="region of interest" description="Disordered" evidence="8">
    <location>
        <begin position="176"/>
        <end position="197"/>
    </location>
</feature>
<gene>
    <name evidence="10" type="ORF">Q8F55_006177</name>
</gene>
<sequence>MSRSAPQSKMPSPARTPRDSSDDPRPLTQRQAHKPAGIINLGMTCFLNSTFQALSATPQLIALHATNPEWSLKPSVNSILPPPPQSASLTPSLLPAASEPPLSTLLPVTRAFNSAIERTWATKDTGGPSISIKSLLKEMARKYDQYDEFAQQDAHELLRHLLDSMEMEEKDVIKRVQPAPPPRPLPTGSPPDGAASLSASIASLPASLPPADNIPDSERLLPFVHALFGGLLASIVVCETCKSVSHTYEGFLDLSLSLRGDDDVPRLRKRDRFRSITGKFKPRTVSSKLAGEPSATMSDPEAEPGERSNRKSKHHSVNSETENEQSGLGRSASMSKTFGGLKGRTSFSFRRKGGRSVSGAEKENGATSDTSAASTSTAQPSEPSLILEPVAEGDSAQAGTSSTPSEKSHAHHHHHHHHQAGPTPAQAAYIQRILYGPPGAPESHDPIAKLRAAHAGELGVGAGKPDSGLVDSLKAFTSVEVLEGENAFACRKCWKIKNGYYRDKSGARNWRRERKHGDGHKSETDHPTEVLLSPASSTSLLSPALSTSMLSPAASSGLLSPSPIKHSAPLPIPQADDDRPGRPRLAGRSPGIVRAPSPLRQRIEKEDDHEHIPISRFDTTKSSETTISLSSLNTTSSAETQTSSTKTVPTLDTIPTIDIGAEADGECESESDGLSNTDTEDESTPSLPKPSPSGRSGFFHYSRKDPAKDKNFILRRAFKRYLIAEAPETLVFHLKRFKQTGKSGMYSNFSTLKKMDDFVSFPEMLDLAPFFAPNRSDFKLTRTPGGGVHAPFMDWASPEKGPDVNPVWYKLYAVVVHLGTMVGGHYIAYVLVDPERMFADPRQPDQVSDITAAAERLSDLKLGDAKIRGRDRRVWCYCSDTEVRFASVDEVMNARAYLCFYEKVRVQG</sequence>
<feature type="compositionally biased region" description="Basic and acidic residues" evidence="8">
    <location>
        <begin position="16"/>
        <end position="25"/>
    </location>
</feature>
<feature type="compositionally biased region" description="Low complexity" evidence="8">
    <location>
        <begin position="622"/>
        <end position="647"/>
    </location>
</feature>
<feature type="compositionally biased region" description="Basic and acidic residues" evidence="8">
    <location>
        <begin position="515"/>
        <end position="528"/>
    </location>
</feature>
<feature type="region of interest" description="Disordered" evidence="8">
    <location>
        <begin position="511"/>
        <end position="530"/>
    </location>
</feature>
<evidence type="ECO:0000256" key="1">
    <source>
        <dbReference type="ARBA" id="ARBA00000707"/>
    </source>
</evidence>
<reference evidence="10 11" key="1">
    <citation type="submission" date="2023-08" db="EMBL/GenBank/DDBJ databases">
        <title>Annotated Genome Sequence of Vanrija albida AlHP1.</title>
        <authorList>
            <person name="Herzog R."/>
        </authorList>
    </citation>
    <scope>NUCLEOTIDE SEQUENCE [LARGE SCALE GENOMIC DNA]</scope>
    <source>
        <strain evidence="10 11">AlHP1</strain>
    </source>
</reference>
<dbReference type="GeneID" id="95987220"/>
<dbReference type="RefSeq" id="XP_069206716.1">
    <property type="nucleotide sequence ID" value="XM_069354645.1"/>
</dbReference>
<dbReference type="InterPro" id="IPR018200">
    <property type="entry name" value="USP_CS"/>
</dbReference>
<evidence type="ECO:0000256" key="7">
    <source>
        <dbReference type="RuleBase" id="RU366025"/>
    </source>
</evidence>
<evidence type="ECO:0000256" key="2">
    <source>
        <dbReference type="ARBA" id="ARBA00009085"/>
    </source>
</evidence>
<accession>A0ABR3PWP3</accession>
<dbReference type="EC" id="3.4.19.12" evidence="7"/>